<feature type="signal peptide" evidence="1">
    <location>
        <begin position="1"/>
        <end position="26"/>
    </location>
</feature>
<sequence>MSRRLFLRASLLCVVLLPPLLYFSHSSSTPTRSPTEYARQLLTYDDDRPWFSSKRPAKETEDSFVNLEEGIPLTTYLGGIPGYTAFSNLYVSSSTFMVVADRESGENIPPVRAIMSAEKSASGGRPEAGEDRWRVVDEGVGRDELGKRAAVLRGTTYIFNDPPGKEGYLIYYEHFVLECFLGAARILGSIFPNSLVNIIPTRVWYPRCGVPPGPTWRDARGDNIWFLSHAAPGLSIEDSHAFEDRDLAGLPVMLERAVIVDRRSAHSAGGETAKWGKMNADVHLVPAPQGFWEPIRNNVMRSLAVDGVSKHGSRGLPVVVYVDRQSSSPKLTDKSHEDLVEALKSLTDIAEVHVTRLEGMTKKQKVDLISRTEILLGLHSDDLRTAIWMKATDKSTVIEIFEPGSFIRDHQLLASNLNHRHIVIHDDKIFPESSWRLLGRKSGTISEIGLDGRFVVGIIRSILLGLDFEGIGPID</sequence>
<keyword evidence="3" id="KW-1185">Reference proteome</keyword>
<dbReference type="STRING" id="5217.A0A4Q1BMW8"/>
<dbReference type="Proteomes" id="UP000289152">
    <property type="component" value="Unassembled WGS sequence"/>
</dbReference>
<dbReference type="InParanoid" id="A0A4Q1BMW8"/>
<accession>A0A4Q1BMW8</accession>
<dbReference type="EMBL" id="SDIL01000035">
    <property type="protein sequence ID" value="RXK39184.1"/>
    <property type="molecule type" value="Genomic_DNA"/>
</dbReference>
<protein>
    <submittedName>
        <fullName evidence="2">Uncharacterized protein</fullName>
    </submittedName>
</protein>
<evidence type="ECO:0000313" key="3">
    <source>
        <dbReference type="Proteomes" id="UP000289152"/>
    </source>
</evidence>
<name>A0A4Q1BMW8_TREME</name>
<reference evidence="2 3" key="1">
    <citation type="submission" date="2016-06" db="EMBL/GenBank/DDBJ databases">
        <title>Evolution of pathogenesis and genome organization in the Tremellales.</title>
        <authorList>
            <person name="Cuomo C."/>
            <person name="Litvintseva A."/>
            <person name="Heitman J."/>
            <person name="Chen Y."/>
            <person name="Sun S."/>
            <person name="Springer D."/>
            <person name="Dromer F."/>
            <person name="Young S."/>
            <person name="Zeng Q."/>
            <person name="Chapman S."/>
            <person name="Gujja S."/>
            <person name="Saif S."/>
            <person name="Birren B."/>
        </authorList>
    </citation>
    <scope>NUCLEOTIDE SEQUENCE [LARGE SCALE GENOMIC DNA]</scope>
    <source>
        <strain evidence="2 3">ATCC 28783</strain>
    </source>
</reference>
<organism evidence="2 3">
    <name type="scientific">Tremella mesenterica</name>
    <name type="common">Jelly fungus</name>
    <dbReference type="NCBI Taxonomy" id="5217"/>
    <lineage>
        <taxon>Eukaryota</taxon>
        <taxon>Fungi</taxon>
        <taxon>Dikarya</taxon>
        <taxon>Basidiomycota</taxon>
        <taxon>Agaricomycotina</taxon>
        <taxon>Tremellomycetes</taxon>
        <taxon>Tremellales</taxon>
        <taxon>Tremellaceae</taxon>
        <taxon>Tremella</taxon>
    </lineage>
</organism>
<dbReference type="OrthoDB" id="529273at2759"/>
<comment type="caution">
    <text evidence="2">The sequence shown here is derived from an EMBL/GenBank/DDBJ whole genome shotgun (WGS) entry which is preliminary data.</text>
</comment>
<gene>
    <name evidence="2" type="ORF">M231_03541</name>
</gene>
<evidence type="ECO:0000313" key="2">
    <source>
        <dbReference type="EMBL" id="RXK39184.1"/>
    </source>
</evidence>
<proteinExistence type="predicted"/>
<feature type="chain" id="PRO_5020231368" evidence="1">
    <location>
        <begin position="27"/>
        <end position="475"/>
    </location>
</feature>
<dbReference type="VEuPathDB" id="FungiDB:TREMEDRAFT_60005"/>
<evidence type="ECO:0000256" key="1">
    <source>
        <dbReference type="SAM" id="SignalP"/>
    </source>
</evidence>
<dbReference type="AlphaFoldDB" id="A0A4Q1BMW8"/>
<keyword evidence="1" id="KW-0732">Signal</keyword>